<gene>
    <name evidence="5" type="ORF">D9O40_12555</name>
</gene>
<dbReference type="PANTHER" id="PTHR21599:SF0">
    <property type="entry name" value="GLYCERATE KINASE"/>
    <property type="match status" value="1"/>
</dbReference>
<evidence type="ECO:0000256" key="3">
    <source>
        <dbReference type="ARBA" id="ARBA00022777"/>
    </source>
</evidence>
<dbReference type="Proteomes" id="UP000277999">
    <property type="component" value="Unassembled WGS sequence"/>
</dbReference>
<keyword evidence="2 4" id="KW-0808">Transferase</keyword>
<dbReference type="SUPFAM" id="SSF110738">
    <property type="entry name" value="Glycerate kinase I"/>
    <property type="match status" value="1"/>
</dbReference>
<dbReference type="InterPro" id="IPR004381">
    <property type="entry name" value="Glycerate_kinase"/>
</dbReference>
<dbReference type="Pfam" id="PF02595">
    <property type="entry name" value="Gly_kinase"/>
    <property type="match status" value="1"/>
</dbReference>
<evidence type="ECO:0000313" key="5">
    <source>
        <dbReference type="EMBL" id="RMC98824.1"/>
    </source>
</evidence>
<evidence type="ECO:0000313" key="6">
    <source>
        <dbReference type="Proteomes" id="UP000277999"/>
    </source>
</evidence>
<dbReference type="GO" id="GO:0031388">
    <property type="term" value="P:organic acid phosphorylation"/>
    <property type="evidence" value="ECO:0007669"/>
    <property type="project" value="UniProtKB-UniRule"/>
</dbReference>
<organism evidence="5 6">
    <name type="scientific">Clostridium autoethanogenum</name>
    <dbReference type="NCBI Taxonomy" id="84023"/>
    <lineage>
        <taxon>Bacteria</taxon>
        <taxon>Bacillati</taxon>
        <taxon>Bacillota</taxon>
        <taxon>Clostridia</taxon>
        <taxon>Eubacteriales</taxon>
        <taxon>Clostridiaceae</taxon>
        <taxon>Clostridium</taxon>
    </lineage>
</organism>
<proteinExistence type="inferred from homology"/>
<dbReference type="Gene3D" id="3.40.50.10350">
    <property type="entry name" value="Glycerate kinase, domain 1"/>
    <property type="match status" value="1"/>
</dbReference>
<dbReference type="EMBL" id="RFAQ01000044">
    <property type="protein sequence ID" value="RMC98824.1"/>
    <property type="molecule type" value="Genomic_DNA"/>
</dbReference>
<evidence type="ECO:0000256" key="4">
    <source>
        <dbReference type="PIRNR" id="PIRNR006078"/>
    </source>
</evidence>
<sequence>MRILLAPDSFKGSLSSKDVCSALREGILRVSQMDILEVPIADGGEGTVDAIVSSTKGTEYFEKVNGPLGEKIKAHYGILKDKTAIIEMASASGLYLVPENKRNPLITTSYGTGQLIESALNKGCRKFIIGIGGSATNDGGAGMLQALGASFLDECNREIGYGGGCLDKLARVDLSSLDGRIYESEFIVASDVVNPLCGKNGASFVYGPQKNSSPEMVKLLDDNLMHYSEVVKDTLNKDLSQTPGAGAAGGMGFALMAFLNAKLEKGIDVVIDITGMEDKIKASDLVITGEGNTDFQTAFGKAPLGVAKLAKKYNKPVIVLSGGLGDNYKSLYDIGVTSLFSIIDKPTSLEYSMEHASELIKDRIEDIIRTIVGVLN</sequence>
<dbReference type="PANTHER" id="PTHR21599">
    <property type="entry name" value="GLYCERATE KINASE"/>
    <property type="match status" value="1"/>
</dbReference>
<dbReference type="PIRSF" id="PIRSF006078">
    <property type="entry name" value="GlxK"/>
    <property type="match status" value="1"/>
</dbReference>
<comment type="similarity">
    <text evidence="1 4">Belongs to the glycerate kinase type-1 family.</text>
</comment>
<keyword evidence="3 4" id="KW-0418">Kinase</keyword>
<dbReference type="GO" id="GO:0008887">
    <property type="term" value="F:glycerate kinase activity"/>
    <property type="evidence" value="ECO:0007669"/>
    <property type="project" value="UniProtKB-UniRule"/>
</dbReference>
<evidence type="ECO:0000256" key="1">
    <source>
        <dbReference type="ARBA" id="ARBA00006284"/>
    </source>
</evidence>
<accession>A0A3M0SM36</accession>
<dbReference type="NCBIfam" id="TIGR00045">
    <property type="entry name" value="glycerate kinase"/>
    <property type="match status" value="1"/>
</dbReference>
<dbReference type="Gene3D" id="3.90.1510.10">
    <property type="entry name" value="Glycerate kinase, domain 2"/>
    <property type="match status" value="1"/>
</dbReference>
<dbReference type="InterPro" id="IPR036129">
    <property type="entry name" value="Glycerate_kinase_sf"/>
</dbReference>
<dbReference type="AlphaFoldDB" id="A0A3M0SM36"/>
<evidence type="ECO:0000256" key="2">
    <source>
        <dbReference type="ARBA" id="ARBA00022679"/>
    </source>
</evidence>
<dbReference type="InterPro" id="IPR018193">
    <property type="entry name" value="Glyc_kinase_flavodox-like_fold"/>
</dbReference>
<name>A0A3M0SM36_9CLOT</name>
<dbReference type="RefSeq" id="WP_013240441.1">
    <property type="nucleotide sequence ID" value="NZ_RFAQ01000044.1"/>
</dbReference>
<dbReference type="EC" id="2.7.1.-" evidence="5"/>
<comment type="caution">
    <text evidence="5">The sequence shown here is derived from an EMBL/GenBank/DDBJ whole genome shotgun (WGS) entry which is preliminary data.</text>
</comment>
<reference evidence="5 6" key="1">
    <citation type="submission" date="2018-10" db="EMBL/GenBank/DDBJ databases">
        <title>Genome-centric metagenomics revealed C2 chemical producing, CO utilizing Clostridium with novel acetogenic gene cluster.</title>
        <authorList>
            <person name="Kang H."/>
            <person name="Park B."/>
            <person name="Choi I.G."/>
            <person name="Chang I.S."/>
        </authorList>
    </citation>
    <scope>NUCLEOTIDE SEQUENCE [LARGE SCALE GENOMIC DNA]</scope>
    <source>
        <strain evidence="5 6">H21-9</strain>
    </source>
</reference>
<protein>
    <submittedName>
        <fullName evidence="5">Glycerate kinase</fullName>
        <ecNumber evidence="5">2.7.1.-</ecNumber>
    </submittedName>
</protein>
<dbReference type="InterPro" id="IPR018197">
    <property type="entry name" value="Glycerate_kinase_RE-like"/>
</dbReference>